<evidence type="ECO:0000256" key="1">
    <source>
        <dbReference type="ARBA" id="ARBA00008263"/>
    </source>
</evidence>
<feature type="active site" description="O-(5'-phospho-DNA)-tyrosine intermediate" evidence="5">
    <location>
        <position position="131"/>
    </location>
</feature>
<sequence length="505" mass="57232">MATKKDTLKTKKGASARAPGEDRNLGHETLRDFGNRNMKVYGVTVNLDRSVPDLFDGLKPVHRRILWAASHQEKRFIKSARLVGDVIGKYHPHGDGAAYDALVTLVNQSSPTMLGDGNWGSMVDGAAAARYTNTRMSQYGLSFMQPDYIHKDVTTFVPNFDDSEIEPVTLPAQLPNVLLNGGEGIGVGITTHLPTFTPESVVAILQRMLKGEDLTARDYAKTLKYSHKYGGQLVKTKENQKGWLSMFETSKGKVQFESLLDIDRDNKRITISDWPPGTNIEKFVQKVRTFPETQRCYNSKGSTTYSIECKPAYNYAQFDKFVEKVRKATLQNRSFKINVTLREVIENDGKIDFETHFLSLSIPELLKKWLELRTELELKSLAYRIKKQEAAIAYTELLIYAVDHVDSLMKALKAKDPDAMLVKLMKVTAEQAKQLLDLPTRRWSRMDQEQMKIKLKEQQAHLKQLGSWQKKPKGKILADLESLIPAIEKDRAYESAKASQKFKVV</sequence>
<reference evidence="8 9" key="1">
    <citation type="submission" date="2019-02" db="EMBL/GenBank/DDBJ databases">
        <title>Complete genome sequence of Burkholderia cenocepacia phage BcepSauron.</title>
        <authorList>
            <person name="Park K."/>
            <person name="Gonzalez C."/>
            <person name="Liu M."/>
            <person name="Gill J."/>
        </authorList>
    </citation>
    <scope>NUCLEOTIDE SEQUENCE [LARGE SCALE GENOMIC DNA]</scope>
</reference>
<dbReference type="GO" id="GO:0003918">
    <property type="term" value="F:DNA topoisomerase type II (double strand cut, ATP-hydrolyzing) activity"/>
    <property type="evidence" value="ECO:0007669"/>
    <property type="project" value="UniProtKB-EC"/>
</dbReference>
<evidence type="ECO:0000259" key="7">
    <source>
        <dbReference type="PROSITE" id="PS52040"/>
    </source>
</evidence>
<evidence type="ECO:0000256" key="2">
    <source>
        <dbReference type="ARBA" id="ARBA00023029"/>
    </source>
</evidence>
<keyword evidence="2 5" id="KW-0799">Topoisomerase</keyword>
<dbReference type="Proteomes" id="UP000301424">
    <property type="component" value="Segment"/>
</dbReference>
<name>A0A482MLN1_9CAUD</name>
<comment type="similarity">
    <text evidence="1">Belongs to the type II topoisomerase GyrA/ParC subunit family.</text>
</comment>
<dbReference type="GO" id="GO:0003677">
    <property type="term" value="F:DNA binding"/>
    <property type="evidence" value="ECO:0007669"/>
    <property type="project" value="UniProtKB-UniRule"/>
</dbReference>
<dbReference type="Gene3D" id="3.90.199.10">
    <property type="entry name" value="Topoisomerase II, domain 5"/>
    <property type="match status" value="1"/>
</dbReference>
<dbReference type="SMART" id="SM00434">
    <property type="entry name" value="TOP4c"/>
    <property type="match status" value="1"/>
</dbReference>
<keyword evidence="4 5" id="KW-0413">Isomerase</keyword>
<feature type="region of interest" description="Disordered" evidence="6">
    <location>
        <begin position="1"/>
        <end position="29"/>
    </location>
</feature>
<evidence type="ECO:0000256" key="6">
    <source>
        <dbReference type="SAM" id="MobiDB-lite"/>
    </source>
</evidence>
<evidence type="ECO:0000313" key="8">
    <source>
        <dbReference type="EMBL" id="QBQ74548.1"/>
    </source>
</evidence>
<evidence type="ECO:0000256" key="4">
    <source>
        <dbReference type="ARBA" id="ARBA00023235"/>
    </source>
</evidence>
<dbReference type="SUPFAM" id="SSF56719">
    <property type="entry name" value="Type II DNA topoisomerase"/>
    <property type="match status" value="1"/>
</dbReference>
<evidence type="ECO:0000256" key="5">
    <source>
        <dbReference type="PROSITE-ProRule" id="PRU01384"/>
    </source>
</evidence>
<evidence type="ECO:0000256" key="3">
    <source>
        <dbReference type="ARBA" id="ARBA00023125"/>
    </source>
</evidence>
<comment type="catalytic activity">
    <reaction evidence="5">
        <text>ATP-dependent breakage, passage and rejoining of double-stranded DNA.</text>
        <dbReference type="EC" id="5.6.2.2"/>
    </reaction>
</comment>
<dbReference type="GO" id="GO:0006265">
    <property type="term" value="P:DNA topological change"/>
    <property type="evidence" value="ECO:0007669"/>
    <property type="project" value="UniProtKB-UniRule"/>
</dbReference>
<dbReference type="Gene3D" id="1.10.268.10">
    <property type="entry name" value="Topoisomerase, domain 3"/>
    <property type="match status" value="1"/>
</dbReference>
<dbReference type="InterPro" id="IPR013760">
    <property type="entry name" value="Topo_IIA-like_dom_sf"/>
</dbReference>
<accession>A0A482MLN1</accession>
<keyword evidence="9" id="KW-1185">Reference proteome</keyword>
<dbReference type="PROSITE" id="PS52040">
    <property type="entry name" value="TOPO_IIA"/>
    <property type="match status" value="1"/>
</dbReference>
<dbReference type="InterPro" id="IPR013758">
    <property type="entry name" value="Topo_IIA_A/C_ab"/>
</dbReference>
<organism evidence="8 9">
    <name type="scientific">Burkholderia phage BcepSauron</name>
    <dbReference type="NCBI Taxonomy" id="2530033"/>
    <lineage>
        <taxon>Viruses</taxon>
        <taxon>Duplodnaviria</taxon>
        <taxon>Heunggongvirae</taxon>
        <taxon>Uroviricota</taxon>
        <taxon>Caudoviricetes</taxon>
        <taxon>Sarumanvirus</taxon>
        <taxon>Sarumanvirus bcepsauron</taxon>
    </lineage>
</organism>
<dbReference type="InterPro" id="IPR013757">
    <property type="entry name" value="Topo_IIA_A_a_sf"/>
</dbReference>
<dbReference type="PANTHER" id="PTHR43493:SF5">
    <property type="entry name" value="DNA GYRASE SUBUNIT A, CHLOROPLASTIC_MITOCHONDRIAL"/>
    <property type="match status" value="1"/>
</dbReference>
<gene>
    <name evidence="8" type="ORF">BcepSauron_168</name>
</gene>
<dbReference type="Pfam" id="PF00521">
    <property type="entry name" value="DNA_topoisoIV"/>
    <property type="match status" value="1"/>
</dbReference>
<dbReference type="GO" id="GO:0005524">
    <property type="term" value="F:ATP binding"/>
    <property type="evidence" value="ECO:0007669"/>
    <property type="project" value="InterPro"/>
</dbReference>
<feature type="domain" description="Topo IIA-type catalytic" evidence="7">
    <location>
        <begin position="51"/>
        <end position="505"/>
    </location>
</feature>
<dbReference type="InterPro" id="IPR050220">
    <property type="entry name" value="Type_II_DNA_Topoisomerases"/>
</dbReference>
<keyword evidence="3 5" id="KW-0238">DNA-binding</keyword>
<dbReference type="Gene3D" id="3.30.1360.40">
    <property type="match status" value="1"/>
</dbReference>
<dbReference type="EMBL" id="MK552141">
    <property type="protein sequence ID" value="QBQ74548.1"/>
    <property type="molecule type" value="Genomic_DNA"/>
</dbReference>
<proteinExistence type="inferred from homology"/>
<dbReference type="PANTHER" id="PTHR43493">
    <property type="entry name" value="DNA GYRASE/TOPOISOMERASE SUBUNIT A"/>
    <property type="match status" value="1"/>
</dbReference>
<feature type="compositionally biased region" description="Basic and acidic residues" evidence="6">
    <location>
        <begin position="19"/>
        <end position="29"/>
    </location>
</feature>
<protein>
    <submittedName>
        <fullName evidence="8">Type IIA topoisomerase</fullName>
    </submittedName>
</protein>
<evidence type="ECO:0000313" key="9">
    <source>
        <dbReference type="Proteomes" id="UP000301424"/>
    </source>
</evidence>
<dbReference type="GO" id="GO:0009330">
    <property type="term" value="C:DNA topoisomerase type II (double strand cut, ATP-hydrolyzing) complex"/>
    <property type="evidence" value="ECO:0007669"/>
    <property type="project" value="TreeGrafter"/>
</dbReference>
<dbReference type="InterPro" id="IPR002205">
    <property type="entry name" value="Topo_IIA_dom_A"/>
</dbReference>